<proteinExistence type="predicted"/>
<comment type="caution">
    <text evidence="2">The sequence shown here is derived from an EMBL/GenBank/DDBJ whole genome shotgun (WGS) entry which is preliminary data.</text>
</comment>
<dbReference type="InterPro" id="IPR004360">
    <property type="entry name" value="Glyas_Fos-R_dOase_dom"/>
</dbReference>
<dbReference type="InterPro" id="IPR051332">
    <property type="entry name" value="Fosfomycin_Res_Enzymes"/>
</dbReference>
<protein>
    <recommendedName>
        <fullName evidence="1">VOC domain-containing protein</fullName>
    </recommendedName>
</protein>
<dbReference type="EMBL" id="JAPFFF010000041">
    <property type="protein sequence ID" value="KAK8841457.1"/>
    <property type="molecule type" value="Genomic_DNA"/>
</dbReference>
<evidence type="ECO:0000259" key="1">
    <source>
        <dbReference type="PROSITE" id="PS51819"/>
    </source>
</evidence>
<dbReference type="Proteomes" id="UP001470230">
    <property type="component" value="Unassembled WGS sequence"/>
</dbReference>
<dbReference type="PANTHER" id="PTHR36113:SF1">
    <property type="entry name" value="GLYOXALASE_BLEOMYCIN RESISTANCE PROTEIN_DIOXYGENASE"/>
    <property type="match status" value="1"/>
</dbReference>
<organism evidence="2 3">
    <name type="scientific">Tritrichomonas musculus</name>
    <dbReference type="NCBI Taxonomy" id="1915356"/>
    <lineage>
        <taxon>Eukaryota</taxon>
        <taxon>Metamonada</taxon>
        <taxon>Parabasalia</taxon>
        <taxon>Tritrichomonadida</taxon>
        <taxon>Tritrichomonadidae</taxon>
        <taxon>Tritrichomonas</taxon>
    </lineage>
</organism>
<dbReference type="Pfam" id="PF00903">
    <property type="entry name" value="Glyoxalase"/>
    <property type="match status" value="1"/>
</dbReference>
<dbReference type="SUPFAM" id="SSF54593">
    <property type="entry name" value="Glyoxalase/Bleomycin resistance protein/Dihydroxybiphenyl dioxygenase"/>
    <property type="match status" value="1"/>
</dbReference>
<evidence type="ECO:0000313" key="2">
    <source>
        <dbReference type="EMBL" id="KAK8841457.1"/>
    </source>
</evidence>
<accession>A0ABR2H7B8</accession>
<reference evidence="2 3" key="1">
    <citation type="submission" date="2024-04" db="EMBL/GenBank/DDBJ databases">
        <title>Tritrichomonas musculus Genome.</title>
        <authorList>
            <person name="Alves-Ferreira E."/>
            <person name="Grigg M."/>
            <person name="Lorenzi H."/>
            <person name="Galac M."/>
        </authorList>
    </citation>
    <scope>NUCLEOTIDE SEQUENCE [LARGE SCALE GENOMIC DNA]</scope>
    <source>
        <strain evidence="2 3">EAF2021</strain>
    </source>
</reference>
<dbReference type="PROSITE" id="PS51819">
    <property type="entry name" value="VOC"/>
    <property type="match status" value="1"/>
</dbReference>
<keyword evidence="3" id="KW-1185">Reference proteome</keyword>
<dbReference type="InterPro" id="IPR037523">
    <property type="entry name" value="VOC_core"/>
</dbReference>
<feature type="domain" description="VOC" evidence="1">
    <location>
        <begin position="2"/>
        <end position="131"/>
    </location>
</feature>
<evidence type="ECO:0000313" key="3">
    <source>
        <dbReference type="Proteomes" id="UP001470230"/>
    </source>
</evidence>
<dbReference type="Gene3D" id="3.10.180.10">
    <property type="entry name" value="2,3-Dihydroxybiphenyl 1,2-Dioxygenase, domain 1"/>
    <property type="match status" value="1"/>
</dbReference>
<sequence length="132" mass="15167">MNIAHIALWTNDLEKIKDFYIKWFGGCCNGEKYVNQKKHFESYMIDFLSGCQLEIMRRSDVTDRKCDASIDQIGLAHFAFSAKSKEEIDQKAAEMKKDGIKILDGPRVTGDGYYEVAISDPDENRIEISYKL</sequence>
<dbReference type="InterPro" id="IPR029068">
    <property type="entry name" value="Glyas_Bleomycin-R_OHBP_Dase"/>
</dbReference>
<name>A0ABR2H7B8_9EUKA</name>
<gene>
    <name evidence="2" type="ORF">M9Y10_027075</name>
</gene>
<dbReference type="PANTHER" id="PTHR36113">
    <property type="entry name" value="LYASE, PUTATIVE-RELATED-RELATED"/>
    <property type="match status" value="1"/>
</dbReference>